<accession>A0A553QHT3</accession>
<dbReference type="EMBL" id="SRMA01025973">
    <property type="protein sequence ID" value="TRY89474.1"/>
    <property type="molecule type" value="Genomic_DNA"/>
</dbReference>
<dbReference type="PANTHER" id="PTHR22611">
    <property type="entry name" value="PROTEIN NAKED CUTICLE"/>
    <property type="match status" value="1"/>
</dbReference>
<dbReference type="GO" id="GO:0005886">
    <property type="term" value="C:plasma membrane"/>
    <property type="evidence" value="ECO:0007669"/>
    <property type="project" value="UniProtKB-SubCell"/>
</dbReference>
<evidence type="ECO:0000313" key="10">
    <source>
        <dbReference type="Proteomes" id="UP000316079"/>
    </source>
</evidence>
<keyword evidence="4 7" id="KW-0879">Wnt signaling pathway</keyword>
<evidence type="ECO:0000256" key="4">
    <source>
        <dbReference type="ARBA" id="ARBA00022687"/>
    </source>
</evidence>
<protein>
    <recommendedName>
        <fullName evidence="7">Protein naked cuticle homolog</fullName>
    </recommendedName>
</protein>
<evidence type="ECO:0000256" key="5">
    <source>
        <dbReference type="ARBA" id="ARBA00022723"/>
    </source>
</evidence>
<dbReference type="InterPro" id="IPR040140">
    <property type="entry name" value="Nkd-like"/>
</dbReference>
<keyword evidence="10" id="KW-1185">Reference proteome</keyword>
<evidence type="ECO:0000256" key="7">
    <source>
        <dbReference type="RuleBase" id="RU367060"/>
    </source>
</evidence>
<evidence type="ECO:0000256" key="3">
    <source>
        <dbReference type="ARBA" id="ARBA00022490"/>
    </source>
</evidence>
<dbReference type="Proteomes" id="UP000316079">
    <property type="component" value="Unassembled WGS sequence"/>
</dbReference>
<keyword evidence="5" id="KW-0479">Metal-binding</keyword>
<evidence type="ECO:0000256" key="2">
    <source>
        <dbReference type="ARBA" id="ARBA00022475"/>
    </source>
</evidence>
<keyword evidence="2 7" id="KW-1003">Cell membrane</keyword>
<dbReference type="GO" id="GO:0090090">
    <property type="term" value="P:negative regulation of canonical Wnt signaling pathway"/>
    <property type="evidence" value="ECO:0007669"/>
    <property type="project" value="UniProtKB-ARBA"/>
</dbReference>
<dbReference type="GO" id="GO:0005737">
    <property type="term" value="C:cytoplasm"/>
    <property type="evidence" value="ECO:0007669"/>
    <property type="project" value="UniProtKB-SubCell"/>
</dbReference>
<evidence type="ECO:0000256" key="6">
    <source>
        <dbReference type="ARBA" id="ARBA00023136"/>
    </source>
</evidence>
<comment type="similarity">
    <text evidence="1 7">Belongs to the NKD family.</text>
</comment>
<gene>
    <name evidence="9" type="ORF">DNTS_017281</name>
</gene>
<organism evidence="9 10">
    <name type="scientific">Danionella cerebrum</name>
    <dbReference type="NCBI Taxonomy" id="2873325"/>
    <lineage>
        <taxon>Eukaryota</taxon>
        <taxon>Metazoa</taxon>
        <taxon>Chordata</taxon>
        <taxon>Craniata</taxon>
        <taxon>Vertebrata</taxon>
        <taxon>Euteleostomi</taxon>
        <taxon>Actinopterygii</taxon>
        <taxon>Neopterygii</taxon>
        <taxon>Teleostei</taxon>
        <taxon>Ostariophysi</taxon>
        <taxon>Cypriniformes</taxon>
        <taxon>Danionidae</taxon>
        <taxon>Danioninae</taxon>
        <taxon>Danionella</taxon>
    </lineage>
</organism>
<keyword evidence="6" id="KW-0472">Membrane</keyword>
<comment type="function">
    <text evidence="7">Cell autonomous antagonist of the canonical Wnt signaling pathway.</text>
</comment>
<proteinExistence type="inferred from homology"/>
<dbReference type="OrthoDB" id="8964999at2759"/>
<dbReference type="GO" id="GO:0046872">
    <property type="term" value="F:metal ion binding"/>
    <property type="evidence" value="ECO:0007669"/>
    <property type="project" value="UniProtKB-KW"/>
</dbReference>
<comment type="subcellular location">
    <subcellularLocation>
        <location evidence="7">Cell membrane</location>
    </subcellularLocation>
    <subcellularLocation>
        <location evidence="7">Cytoplasm</location>
    </subcellularLocation>
</comment>
<comment type="caution">
    <text evidence="9">The sequence shown here is derived from an EMBL/GenBank/DDBJ whole genome shotgun (WGS) entry which is preliminary data.</text>
</comment>
<evidence type="ECO:0000313" key="9">
    <source>
        <dbReference type="EMBL" id="TRY89474.1"/>
    </source>
</evidence>
<evidence type="ECO:0000256" key="1">
    <source>
        <dbReference type="ARBA" id="ARBA00007081"/>
    </source>
</evidence>
<dbReference type="GO" id="GO:0016055">
    <property type="term" value="P:Wnt signaling pathway"/>
    <property type="evidence" value="ECO:0007669"/>
    <property type="project" value="UniProtKB-UniRule"/>
</dbReference>
<keyword evidence="3" id="KW-0963">Cytoplasm</keyword>
<dbReference type="STRING" id="623744.A0A553QHT3"/>
<feature type="compositionally biased region" description="Low complexity" evidence="8">
    <location>
        <begin position="139"/>
        <end position="154"/>
    </location>
</feature>
<evidence type="ECO:0000256" key="8">
    <source>
        <dbReference type="SAM" id="MobiDB-lite"/>
    </source>
</evidence>
<dbReference type="AlphaFoldDB" id="A0A553QHT3"/>
<feature type="region of interest" description="Disordered" evidence="8">
    <location>
        <begin position="126"/>
        <end position="154"/>
    </location>
</feature>
<feature type="region of interest" description="Disordered" evidence="8">
    <location>
        <begin position="259"/>
        <end position="281"/>
    </location>
</feature>
<name>A0A553QHT3_9TELE</name>
<sequence length="408" mass="45182">MQVGQLGRWVPLPGLQSFWGSLDFPQENKCDIKKAGNRAQQRRPIRSPDVLLQNKSVTHKYSTSLYSERGLVSIKSESKELRHNIPLLSHVNSVKDDIFALFFFSTETHTHAAALRSIFPGLEGATQHQPDAGGLHMTSSGPSEESSHTSSSPFTHGLFQESLQEKPMREWWTSQLGGLMLDIRASLCDLCFTGSAQSLILQPSQDSALYSQTVALCPLALFVPQQKEMVAEPHSCWTSDCTELVNVFRIPLPFHVPPPSNQTEGEAARARRQSRSQLQNVQLDSEPSLLSPVLLLDEIIEMGKLHSKHAAVCKTRESPEGDSFVVNACLTRKGLDDWMVKQKYYCSSSRGDQECPQKSSCQLSPRVIDHGGLKALLADRLVTALYCEVERGVEGGPVCLRFGILVNT</sequence>
<dbReference type="PANTHER" id="PTHR22611:SF2">
    <property type="entry name" value="PROTEIN NAKED CUTICLE HOMOLOG 1"/>
    <property type="match status" value="1"/>
</dbReference>
<reference evidence="9 10" key="1">
    <citation type="journal article" date="2019" name="Sci. Data">
        <title>Hybrid genome assembly and annotation of Danionella translucida.</title>
        <authorList>
            <person name="Kadobianskyi M."/>
            <person name="Schulze L."/>
            <person name="Schuelke M."/>
            <person name="Judkewitz B."/>
        </authorList>
    </citation>
    <scope>NUCLEOTIDE SEQUENCE [LARGE SCALE GENOMIC DNA]</scope>
    <source>
        <strain evidence="9 10">Bolton</strain>
    </source>
</reference>